<dbReference type="CDD" id="cd04370">
    <property type="entry name" value="BAH"/>
    <property type="match status" value="1"/>
</dbReference>
<comment type="caution">
    <text evidence="3">The sequence shown here is derived from an EMBL/GenBank/DDBJ whole genome shotgun (WGS) entry which is preliminary data.</text>
</comment>
<dbReference type="OrthoDB" id="10259622at2759"/>
<evidence type="ECO:0000256" key="1">
    <source>
        <dbReference type="SAM" id="MobiDB-lite"/>
    </source>
</evidence>
<feature type="compositionally biased region" description="Basic residues" evidence="1">
    <location>
        <begin position="425"/>
        <end position="442"/>
    </location>
</feature>
<sequence>MARKRKASDDAPVHAHTTPPTDNKFATTKKQKIEWDKVDNFEGFTISSVGLNAPKQGKKSKRNYGAYPGQDAPLDAEVVQPNPFPDTDLSEVHVKISPAIYWENTSRYRKFTINNEEFSVGQIVFVKKVEDEQDAPDAIQHWLAKVLEIRAGDASHVYLRVFWAYRPEDLPGGRQPHHGSCELIISNHMDIIEALTVQAAASVIYWNDDPDDLALPADQLFYRQSFDVTKKIRPLSKLNTFCIDKKPCNPDKILVQCPHCSNWLHAECLEKEAVQTVPNTQNSTPMPPPKKRGRPSKGTQADVDPLEAELHSSDTGKTRLTITDNREGQNKRQWDVDIPCLMCGKIIEEADPSTGADNAVKLEAEPEPQKEEDADDANTTPPLAPSEADSVLRDSDADATAPTTTKPSTAPDLPPPAAPIEIKVPRGRGRPPGSKNKKRKRSSYPFPSSSSSAAKKKKKMSLSSSSRVSNIKAEVKAEADMDEEEAGPGIVVQDNTEVVLDAPRENVTPAATATLPPAVQESIFQSGIRSVKRMLWRT</sequence>
<name>A0A922SZQ1_9PLEO</name>
<dbReference type="InterPro" id="IPR043151">
    <property type="entry name" value="BAH_sf"/>
</dbReference>
<accession>A0A922SZQ1</accession>
<keyword evidence="4" id="KW-1185">Reference proteome</keyword>
<proteinExistence type="predicted"/>
<dbReference type="Gene3D" id="2.30.30.490">
    <property type="match status" value="1"/>
</dbReference>
<dbReference type="AlphaFoldDB" id="A0A922SZQ1"/>
<organism evidence="3 4">
    <name type="scientific">Pyrenophora tritici-repentis</name>
    <dbReference type="NCBI Taxonomy" id="45151"/>
    <lineage>
        <taxon>Eukaryota</taxon>
        <taxon>Fungi</taxon>
        <taxon>Dikarya</taxon>
        <taxon>Ascomycota</taxon>
        <taxon>Pezizomycotina</taxon>
        <taxon>Dothideomycetes</taxon>
        <taxon>Pleosporomycetidae</taxon>
        <taxon>Pleosporales</taxon>
        <taxon>Pleosporineae</taxon>
        <taxon>Pleosporaceae</taxon>
        <taxon>Pyrenophora</taxon>
    </lineage>
</organism>
<feature type="domain" description="BAH" evidence="2">
    <location>
        <begin position="116"/>
        <end position="237"/>
    </location>
</feature>
<evidence type="ECO:0000259" key="2">
    <source>
        <dbReference type="PROSITE" id="PS51038"/>
    </source>
</evidence>
<dbReference type="SUPFAM" id="SSF57903">
    <property type="entry name" value="FYVE/PHD zinc finger"/>
    <property type="match status" value="1"/>
</dbReference>
<dbReference type="GO" id="GO:0003682">
    <property type="term" value="F:chromatin binding"/>
    <property type="evidence" value="ECO:0007669"/>
    <property type="project" value="InterPro"/>
</dbReference>
<gene>
    <name evidence="3" type="ORF">Ptr86124_005501</name>
</gene>
<evidence type="ECO:0000313" key="4">
    <source>
        <dbReference type="Proteomes" id="UP000249757"/>
    </source>
</evidence>
<feature type="region of interest" description="Disordered" evidence="1">
    <location>
        <begin position="476"/>
        <end position="495"/>
    </location>
</feature>
<feature type="region of interest" description="Disordered" evidence="1">
    <location>
        <begin position="276"/>
        <end position="331"/>
    </location>
</feature>
<dbReference type="InterPro" id="IPR011011">
    <property type="entry name" value="Znf_FYVE_PHD"/>
</dbReference>
<dbReference type="EMBL" id="NRDI02000006">
    <property type="protein sequence ID" value="KAI1515500.1"/>
    <property type="molecule type" value="Genomic_DNA"/>
</dbReference>
<dbReference type="PANTHER" id="PTHR46364">
    <property type="entry name" value="OS08G0421900 PROTEIN"/>
    <property type="match status" value="1"/>
</dbReference>
<dbReference type="InterPro" id="IPR001025">
    <property type="entry name" value="BAH_dom"/>
</dbReference>
<reference evidence="4" key="1">
    <citation type="journal article" date="2022" name="Microb. Genom.">
        <title>A global pangenome for the wheat fungal pathogen Pyrenophora tritici-repentis and prediction of effector protein structural homology.</title>
        <authorList>
            <person name="Moolhuijzen P.M."/>
            <person name="See P.T."/>
            <person name="Shi G."/>
            <person name="Powell H.R."/>
            <person name="Cockram J."/>
            <person name="Jorgensen L.N."/>
            <person name="Benslimane H."/>
            <person name="Strelkov S.E."/>
            <person name="Turner J."/>
            <person name="Liu Z."/>
            <person name="Moffat C.S."/>
        </authorList>
    </citation>
    <scope>NUCLEOTIDE SEQUENCE [LARGE SCALE GENOMIC DNA]</scope>
</reference>
<feature type="region of interest" description="Disordered" evidence="1">
    <location>
        <begin position="49"/>
        <end position="72"/>
    </location>
</feature>
<feature type="compositionally biased region" description="Low complexity" evidence="1">
    <location>
        <begin position="398"/>
        <end position="411"/>
    </location>
</feature>
<dbReference type="InterPro" id="IPR013083">
    <property type="entry name" value="Znf_RING/FYVE/PHD"/>
</dbReference>
<feature type="region of interest" description="Disordered" evidence="1">
    <location>
        <begin position="1"/>
        <end position="26"/>
    </location>
</feature>
<evidence type="ECO:0000313" key="3">
    <source>
        <dbReference type="EMBL" id="KAI1515500.1"/>
    </source>
</evidence>
<feature type="compositionally biased region" description="Low complexity" evidence="1">
    <location>
        <begin position="443"/>
        <end position="453"/>
    </location>
</feature>
<feature type="region of interest" description="Disordered" evidence="1">
    <location>
        <begin position="364"/>
        <end position="470"/>
    </location>
</feature>
<dbReference type="Proteomes" id="UP000249757">
    <property type="component" value="Unassembled WGS sequence"/>
</dbReference>
<dbReference type="Gene3D" id="3.30.40.10">
    <property type="entry name" value="Zinc/RING finger domain, C3HC4 (zinc finger)"/>
    <property type="match status" value="1"/>
</dbReference>
<protein>
    <submittedName>
        <fullName evidence="3">BAH domain containing protein</fullName>
    </submittedName>
</protein>
<feature type="compositionally biased region" description="Basic and acidic residues" evidence="1">
    <location>
        <begin position="308"/>
        <end position="317"/>
    </location>
</feature>
<dbReference type="PROSITE" id="PS51038">
    <property type="entry name" value="BAH"/>
    <property type="match status" value="1"/>
</dbReference>